<keyword evidence="1" id="KW-1133">Transmembrane helix</keyword>
<evidence type="ECO:0000256" key="1">
    <source>
        <dbReference type="SAM" id="Phobius"/>
    </source>
</evidence>
<accession>A0A378JNK2</accession>
<evidence type="ECO:0000313" key="3">
    <source>
        <dbReference type="Proteomes" id="UP000254794"/>
    </source>
</evidence>
<feature type="transmembrane region" description="Helical" evidence="1">
    <location>
        <begin position="56"/>
        <end position="75"/>
    </location>
</feature>
<dbReference type="RefSeq" id="WP_115331829.1">
    <property type="nucleotide sequence ID" value="NZ_CAAAHP010000005.1"/>
</dbReference>
<dbReference type="OrthoDB" id="5616117at2"/>
<evidence type="ECO:0000313" key="2">
    <source>
        <dbReference type="EMBL" id="STX52258.1"/>
    </source>
</evidence>
<reference evidence="2 3" key="1">
    <citation type="submission" date="2018-06" db="EMBL/GenBank/DDBJ databases">
        <authorList>
            <consortium name="Pathogen Informatics"/>
            <person name="Doyle S."/>
        </authorList>
    </citation>
    <scope>NUCLEOTIDE SEQUENCE [LARGE SCALE GENOMIC DNA]</scope>
    <source>
        <strain evidence="2 3">NCTC13316</strain>
    </source>
</reference>
<name>A0A378JNK2_9GAMM</name>
<dbReference type="Proteomes" id="UP000254794">
    <property type="component" value="Unassembled WGS sequence"/>
</dbReference>
<gene>
    <name evidence="2" type="ORF">NCTC13316_02362</name>
</gene>
<feature type="transmembrane region" description="Helical" evidence="1">
    <location>
        <begin position="16"/>
        <end position="36"/>
    </location>
</feature>
<sequence>MLNELAQQFSNQIINFNYLLLLINALLHVIFAGAVARDAGSLTKTGQRLALVSAPSWAFATLIGGIVTAAIYWFIHHSTLTRPSLREFL</sequence>
<keyword evidence="1" id="KW-0472">Membrane</keyword>
<dbReference type="AlphaFoldDB" id="A0A378JNK2"/>
<keyword evidence="1" id="KW-0812">Transmembrane</keyword>
<organism evidence="2 3">
    <name type="scientific">Legionella busanensis</name>
    <dbReference type="NCBI Taxonomy" id="190655"/>
    <lineage>
        <taxon>Bacteria</taxon>
        <taxon>Pseudomonadati</taxon>
        <taxon>Pseudomonadota</taxon>
        <taxon>Gammaproteobacteria</taxon>
        <taxon>Legionellales</taxon>
        <taxon>Legionellaceae</taxon>
        <taxon>Legionella</taxon>
    </lineage>
</organism>
<protein>
    <submittedName>
        <fullName evidence="2">Uncharacterized protein</fullName>
    </submittedName>
</protein>
<dbReference type="EMBL" id="UGOD01000001">
    <property type="protein sequence ID" value="STX52258.1"/>
    <property type="molecule type" value="Genomic_DNA"/>
</dbReference>
<keyword evidence="3" id="KW-1185">Reference proteome</keyword>
<proteinExistence type="predicted"/>